<evidence type="ECO:0000256" key="4">
    <source>
        <dbReference type="ARBA" id="ARBA00049598"/>
    </source>
</evidence>
<feature type="compositionally biased region" description="Polar residues" evidence="7">
    <location>
        <begin position="316"/>
        <end position="331"/>
    </location>
</feature>
<feature type="region of interest" description="Disordered" evidence="7">
    <location>
        <begin position="452"/>
        <end position="540"/>
    </location>
</feature>
<evidence type="ECO:0000256" key="2">
    <source>
        <dbReference type="ARBA" id="ARBA00022771"/>
    </source>
</evidence>
<dbReference type="CDD" id="cd23023">
    <property type="entry name" value="zf-HIT_BCD1"/>
    <property type="match status" value="1"/>
</dbReference>
<feature type="region of interest" description="Disordered" evidence="7">
    <location>
        <begin position="102"/>
        <end position="148"/>
    </location>
</feature>
<dbReference type="AlphaFoldDB" id="S3D1H2"/>
<keyword evidence="1" id="KW-0479">Metal-binding</keyword>
<dbReference type="VEuPathDB" id="FungiDB:F503_07761"/>
<dbReference type="GO" id="GO:0008270">
    <property type="term" value="F:zinc ion binding"/>
    <property type="evidence" value="ECO:0007669"/>
    <property type="project" value="UniProtKB-UniRule"/>
</dbReference>
<dbReference type="Pfam" id="PF04438">
    <property type="entry name" value="zf-HIT"/>
    <property type="match status" value="1"/>
</dbReference>
<dbReference type="Pfam" id="PF25790">
    <property type="entry name" value="BCD1"/>
    <property type="match status" value="1"/>
</dbReference>
<feature type="compositionally biased region" description="Polar residues" evidence="7">
    <location>
        <begin position="111"/>
        <end position="132"/>
    </location>
</feature>
<dbReference type="EMBL" id="KE148151">
    <property type="protein sequence ID" value="EPE07110.1"/>
    <property type="molecule type" value="Genomic_DNA"/>
</dbReference>
<dbReference type="OMA" id="RACKRNE"/>
<dbReference type="GO" id="GO:0005634">
    <property type="term" value="C:nucleus"/>
    <property type="evidence" value="ECO:0007669"/>
    <property type="project" value="TreeGrafter"/>
</dbReference>
<proteinExistence type="inferred from homology"/>
<feature type="domain" description="HIT-type" evidence="8">
    <location>
        <begin position="11"/>
        <end position="45"/>
    </location>
</feature>
<comment type="function">
    <text evidence="4">Required for box C/D snoRNAs accumulation involved in snoRNA processing, snoRNA transport to the nucleolus and ribosome biogenesis.</text>
</comment>
<organism evidence="9 10">
    <name type="scientific">Ophiostoma piceae (strain UAMH 11346)</name>
    <name type="common">Sap stain fungus</name>
    <dbReference type="NCBI Taxonomy" id="1262450"/>
    <lineage>
        <taxon>Eukaryota</taxon>
        <taxon>Fungi</taxon>
        <taxon>Dikarya</taxon>
        <taxon>Ascomycota</taxon>
        <taxon>Pezizomycotina</taxon>
        <taxon>Sordariomycetes</taxon>
        <taxon>Sordariomycetidae</taxon>
        <taxon>Ophiostomatales</taxon>
        <taxon>Ophiostomataceae</taxon>
        <taxon>Ophiostoma</taxon>
    </lineage>
</organism>
<dbReference type="Gene3D" id="3.30.60.190">
    <property type="match status" value="1"/>
</dbReference>
<keyword evidence="10" id="KW-1185">Reference proteome</keyword>
<dbReference type="InterPro" id="IPR057721">
    <property type="entry name" value="BCD1_alpha/beta"/>
</dbReference>
<dbReference type="InterPro" id="IPR051639">
    <property type="entry name" value="BCD1"/>
</dbReference>
<dbReference type="HOGENOM" id="CLU_025524_5_0_1"/>
<reference evidence="9 10" key="1">
    <citation type="journal article" date="2013" name="BMC Genomics">
        <title>The genome and transcriptome of the pine saprophyte Ophiostoma piceae, and a comparison with the bark beetle-associated pine pathogen Grosmannia clavigera.</title>
        <authorList>
            <person name="Haridas S."/>
            <person name="Wang Y."/>
            <person name="Lim L."/>
            <person name="Massoumi Alamouti S."/>
            <person name="Jackman S."/>
            <person name="Docking R."/>
            <person name="Robertson G."/>
            <person name="Birol I."/>
            <person name="Bohlmann J."/>
            <person name="Breuil C."/>
        </authorList>
    </citation>
    <scope>NUCLEOTIDE SEQUENCE [LARGE SCALE GENOMIC DNA]</scope>
    <source>
        <strain evidence="9 10">UAMH 11346</strain>
    </source>
</reference>
<gene>
    <name evidence="9" type="ORF">F503_07761</name>
</gene>
<feature type="region of interest" description="Disordered" evidence="7">
    <location>
        <begin position="300"/>
        <end position="331"/>
    </location>
</feature>
<dbReference type="SUPFAM" id="SSF144232">
    <property type="entry name" value="HIT/MYND zinc finger-like"/>
    <property type="match status" value="1"/>
</dbReference>
<dbReference type="eggNOG" id="KOG2858">
    <property type="taxonomic scope" value="Eukaryota"/>
</dbReference>
<accession>S3D1H2</accession>
<feature type="compositionally biased region" description="Acidic residues" evidence="7">
    <location>
        <begin position="500"/>
        <end position="526"/>
    </location>
</feature>
<dbReference type="PANTHER" id="PTHR13483:SF11">
    <property type="entry name" value="ZINC FINGER HIT DOMAIN-CONTAINING PROTEIN 3"/>
    <property type="match status" value="1"/>
</dbReference>
<evidence type="ECO:0000259" key="8">
    <source>
        <dbReference type="PROSITE" id="PS51083"/>
    </source>
</evidence>
<dbReference type="InterPro" id="IPR007529">
    <property type="entry name" value="Znf_HIT"/>
</dbReference>
<evidence type="ECO:0000313" key="9">
    <source>
        <dbReference type="EMBL" id="EPE07110.1"/>
    </source>
</evidence>
<dbReference type="PROSITE" id="PS51083">
    <property type="entry name" value="ZF_HIT"/>
    <property type="match status" value="1"/>
</dbReference>
<evidence type="ECO:0000256" key="6">
    <source>
        <dbReference type="PROSITE-ProRule" id="PRU00453"/>
    </source>
</evidence>
<evidence type="ECO:0000256" key="3">
    <source>
        <dbReference type="ARBA" id="ARBA00022833"/>
    </source>
</evidence>
<dbReference type="OrthoDB" id="272357at2759"/>
<dbReference type="Proteomes" id="UP000016923">
    <property type="component" value="Unassembled WGS sequence"/>
</dbReference>
<evidence type="ECO:0000313" key="10">
    <source>
        <dbReference type="Proteomes" id="UP000016923"/>
    </source>
</evidence>
<evidence type="ECO:0000256" key="7">
    <source>
        <dbReference type="SAM" id="MobiDB-lite"/>
    </source>
</evidence>
<comment type="similarity">
    <text evidence="5">Belongs to the BCD1 family.</text>
</comment>
<protein>
    <submittedName>
        <fullName evidence="9">Hit zinc finger</fullName>
    </submittedName>
</protein>
<dbReference type="GO" id="GO:0070761">
    <property type="term" value="C:pre-snoRNP complex"/>
    <property type="evidence" value="ECO:0007669"/>
    <property type="project" value="TreeGrafter"/>
</dbReference>
<keyword evidence="2 6" id="KW-0863">Zinc-finger</keyword>
<evidence type="ECO:0000256" key="1">
    <source>
        <dbReference type="ARBA" id="ARBA00022723"/>
    </source>
</evidence>
<dbReference type="GO" id="GO:0000463">
    <property type="term" value="P:maturation of LSU-rRNA from tricistronic rRNA transcript (SSU-rRNA, 5.8S rRNA, LSU-rRNA)"/>
    <property type="evidence" value="ECO:0007669"/>
    <property type="project" value="TreeGrafter"/>
</dbReference>
<dbReference type="GO" id="GO:0000492">
    <property type="term" value="P:box C/D snoRNP assembly"/>
    <property type="evidence" value="ECO:0007669"/>
    <property type="project" value="TreeGrafter"/>
</dbReference>
<name>S3D1H2_OPHP1</name>
<dbReference type="PANTHER" id="PTHR13483">
    <property type="entry name" value="BOX C_D SNORNA PROTEIN 1-RELATED"/>
    <property type="match status" value="1"/>
</dbReference>
<dbReference type="STRING" id="1262450.S3D1H2"/>
<sequence length="577" mass="62652">MSSDPLLTTLCSVCRAQPPRYKCPQCVTRYCSVPCNRRHRARTGCSGIRDVTTFVPKSKLCTESGIDRDYNFLQRIETARFSTHKHVVDERRVLRQNDVKARVLGEDDQSKTTQRGRYNKNSRGGAQGGQNRKPQEPAALQKKWQGEELRYVPTRPRVPRLAEGDGSDAAAVCALAEPAASTHYEAATSQRVRALCRRNGIMLLGAPRGLARQRANITTVSTEWAAATASNSKQTAEVLLHWQVEWILHDQNDSLNGSKPAPVLRQLLDNVPLFRAYVSVVKWRQKQVSAPTAKLIAEEVEANGTHEMDTREDGNDTPSTKKVRRSSSVEGSADNNSFFFAYDVQNQNSSAWRTIVADSDAALDDAQLAAKYNLRYFLLRPRAPGAPPPPSAAGKGPVNELIPLDATDTLATALPGRSVLEFPTIYVLPAGTDDLPAGCVLGSTARRVILEEPASTASSKHGAKRPWEGGVNSAAKKRVQFAEQGADEESDTSSSGSDSSGEEESEEDDGEEADDVAEEEEEEDGELLGAAPAAVGLKGLPPLPGMEGVVNAVDAEVDDGKRKLVVYDSWSEGSDDE</sequence>
<evidence type="ECO:0000256" key="5">
    <source>
        <dbReference type="ARBA" id="ARBA00049654"/>
    </source>
</evidence>
<feature type="compositionally biased region" description="Basic and acidic residues" evidence="7">
    <location>
        <begin position="304"/>
        <end position="314"/>
    </location>
</feature>
<dbReference type="GO" id="GO:0048254">
    <property type="term" value="P:snoRNA localization"/>
    <property type="evidence" value="ECO:0007669"/>
    <property type="project" value="TreeGrafter"/>
</dbReference>
<keyword evidence="3" id="KW-0862">Zinc</keyword>